<sequence>MTAPLLDGVGLLARAVDYALGSLDEVSAADLGVPTPCEDWDLRTLLDHLNDSLLALHEAAALGQVYPDVGDYAAGPAVDPVAVLRDRATRLVGAWTPPEPRREVAFGELALTTAIVTTTGALEVAVHGWDVARACGADRTIPAGLADDMLEIVPLLVAAEDRPARFAAPVEPPFGAVPGDRLVAFLGRHPEWTYR</sequence>
<dbReference type="NCBIfam" id="TIGR03086">
    <property type="entry name" value="TIGR03086 family metal-binding protein"/>
    <property type="match status" value="1"/>
</dbReference>
<evidence type="ECO:0000313" key="2">
    <source>
        <dbReference type="EMBL" id="MBB4904329.1"/>
    </source>
</evidence>
<gene>
    <name evidence="2" type="ORF">FHR82_000539</name>
</gene>
<evidence type="ECO:0000259" key="1">
    <source>
        <dbReference type="Pfam" id="PF11716"/>
    </source>
</evidence>
<name>A0A7W7PZS6_9PSEU</name>
<proteinExistence type="predicted"/>
<dbReference type="Pfam" id="PF11716">
    <property type="entry name" value="MDMPI_N"/>
    <property type="match status" value="1"/>
</dbReference>
<dbReference type="SUPFAM" id="SSF109854">
    <property type="entry name" value="DinB/YfiT-like putative metalloenzymes"/>
    <property type="match status" value="1"/>
</dbReference>
<dbReference type="EMBL" id="JACHJQ010000001">
    <property type="protein sequence ID" value="MBB4904329.1"/>
    <property type="molecule type" value="Genomic_DNA"/>
</dbReference>
<dbReference type="InterPro" id="IPR017520">
    <property type="entry name" value="CHP03086"/>
</dbReference>
<keyword evidence="3" id="KW-1185">Reference proteome</keyword>
<dbReference type="InterPro" id="IPR024344">
    <property type="entry name" value="MDMPI_metal-binding"/>
</dbReference>
<organism evidence="2 3">
    <name type="scientific">Actinophytocola algeriensis</name>
    <dbReference type="NCBI Taxonomy" id="1768010"/>
    <lineage>
        <taxon>Bacteria</taxon>
        <taxon>Bacillati</taxon>
        <taxon>Actinomycetota</taxon>
        <taxon>Actinomycetes</taxon>
        <taxon>Pseudonocardiales</taxon>
        <taxon>Pseudonocardiaceae</taxon>
    </lineage>
</organism>
<dbReference type="RefSeq" id="WP_184808594.1">
    <property type="nucleotide sequence ID" value="NZ_JACHJQ010000001.1"/>
</dbReference>
<reference evidence="2 3" key="1">
    <citation type="submission" date="2020-08" db="EMBL/GenBank/DDBJ databases">
        <title>Genomic Encyclopedia of Type Strains, Phase III (KMG-III): the genomes of soil and plant-associated and newly described type strains.</title>
        <authorList>
            <person name="Whitman W."/>
        </authorList>
    </citation>
    <scope>NUCLEOTIDE SEQUENCE [LARGE SCALE GENOMIC DNA]</scope>
    <source>
        <strain evidence="2 3">CECT 8960</strain>
    </source>
</reference>
<protein>
    <submittedName>
        <fullName evidence="2">Uncharacterized protein (TIGR03086 family)</fullName>
    </submittedName>
</protein>
<comment type="caution">
    <text evidence="2">The sequence shown here is derived from an EMBL/GenBank/DDBJ whole genome shotgun (WGS) entry which is preliminary data.</text>
</comment>
<dbReference type="NCBIfam" id="TIGR03083">
    <property type="entry name" value="maleylpyruvate isomerase family mycothiol-dependent enzyme"/>
    <property type="match status" value="1"/>
</dbReference>
<evidence type="ECO:0000313" key="3">
    <source>
        <dbReference type="Proteomes" id="UP000520767"/>
    </source>
</evidence>
<dbReference type="Proteomes" id="UP000520767">
    <property type="component" value="Unassembled WGS sequence"/>
</dbReference>
<accession>A0A7W7PZS6</accession>
<feature type="domain" description="Mycothiol-dependent maleylpyruvate isomerase metal-binding" evidence="1">
    <location>
        <begin position="14"/>
        <end position="132"/>
    </location>
</feature>
<dbReference type="AlphaFoldDB" id="A0A7W7PZS6"/>
<dbReference type="Gene3D" id="1.20.120.450">
    <property type="entry name" value="dinb family like domain"/>
    <property type="match status" value="1"/>
</dbReference>
<dbReference type="InterPro" id="IPR034660">
    <property type="entry name" value="DinB/YfiT-like"/>
</dbReference>
<dbReference type="GO" id="GO:0046872">
    <property type="term" value="F:metal ion binding"/>
    <property type="evidence" value="ECO:0007669"/>
    <property type="project" value="InterPro"/>
</dbReference>
<dbReference type="InterPro" id="IPR017517">
    <property type="entry name" value="Maleyloyr_isom"/>
</dbReference>